<feature type="compositionally biased region" description="Basic and acidic residues" evidence="2">
    <location>
        <begin position="102"/>
        <end position="111"/>
    </location>
</feature>
<reference evidence="4 5" key="1">
    <citation type="journal article" date="2017" name="Genome Announc.">
        <title>Genome sequence of the saprophytic ascomycete Epicoccum nigrum ICMP 19927 strain isolated from New Zealand.</title>
        <authorList>
            <person name="Fokin M."/>
            <person name="Fleetwood D."/>
            <person name="Weir B.S."/>
            <person name="Villas-Boas S.G."/>
        </authorList>
    </citation>
    <scope>NUCLEOTIDE SEQUENCE [LARGE SCALE GENOMIC DNA]</scope>
    <source>
        <strain evidence="4 5">ICMP 19927</strain>
    </source>
</reference>
<dbReference type="InterPro" id="IPR036770">
    <property type="entry name" value="Ankyrin_rpt-contain_sf"/>
</dbReference>
<dbReference type="Pfam" id="PF14420">
    <property type="entry name" value="Clr5"/>
    <property type="match status" value="1"/>
</dbReference>
<proteinExistence type="predicted"/>
<evidence type="ECO:0000313" key="5">
    <source>
        <dbReference type="Proteomes" id="UP000193240"/>
    </source>
</evidence>
<dbReference type="PANTHER" id="PTHR38788:SF3">
    <property type="entry name" value="CLR5 DOMAIN-CONTAINING PROTEIN"/>
    <property type="match status" value="1"/>
</dbReference>
<organism evidence="4 5">
    <name type="scientific">Epicoccum nigrum</name>
    <name type="common">Soil fungus</name>
    <name type="synonym">Epicoccum purpurascens</name>
    <dbReference type="NCBI Taxonomy" id="105696"/>
    <lineage>
        <taxon>Eukaryota</taxon>
        <taxon>Fungi</taxon>
        <taxon>Dikarya</taxon>
        <taxon>Ascomycota</taxon>
        <taxon>Pezizomycotina</taxon>
        <taxon>Dothideomycetes</taxon>
        <taxon>Pleosporomycetidae</taxon>
        <taxon>Pleosporales</taxon>
        <taxon>Pleosporineae</taxon>
        <taxon>Didymellaceae</taxon>
        <taxon>Epicoccum</taxon>
    </lineage>
</organism>
<dbReference type="Gene3D" id="1.25.40.20">
    <property type="entry name" value="Ankyrin repeat-containing domain"/>
    <property type="match status" value="1"/>
</dbReference>
<evidence type="ECO:0000313" key="4">
    <source>
        <dbReference type="EMBL" id="OSS45049.1"/>
    </source>
</evidence>
<feature type="region of interest" description="Disordered" evidence="2">
    <location>
        <begin position="81"/>
        <end position="111"/>
    </location>
</feature>
<dbReference type="InterPro" id="IPR002110">
    <property type="entry name" value="Ankyrin_rpt"/>
</dbReference>
<gene>
    <name evidence="4" type="ORF">B5807_09108</name>
</gene>
<protein>
    <recommendedName>
        <fullName evidence="3">Clr5 domain-containing protein</fullName>
    </recommendedName>
</protein>
<feature type="region of interest" description="Disordered" evidence="2">
    <location>
        <begin position="1"/>
        <end position="20"/>
    </location>
</feature>
<feature type="compositionally biased region" description="Basic residues" evidence="2">
    <location>
        <begin position="81"/>
        <end position="93"/>
    </location>
</feature>
<dbReference type="SUPFAM" id="SSF48403">
    <property type="entry name" value="Ankyrin repeat"/>
    <property type="match status" value="1"/>
</dbReference>
<dbReference type="EMBL" id="KZ107855">
    <property type="protein sequence ID" value="OSS45049.1"/>
    <property type="molecule type" value="Genomic_DNA"/>
</dbReference>
<dbReference type="Proteomes" id="UP000193240">
    <property type="component" value="Unassembled WGS sequence"/>
</dbReference>
<dbReference type="InParanoid" id="A0A1Y2LN73"/>
<feature type="repeat" description="ANK" evidence="1">
    <location>
        <begin position="502"/>
        <end position="534"/>
    </location>
</feature>
<keyword evidence="1" id="KW-0040">ANK repeat</keyword>
<evidence type="ECO:0000259" key="3">
    <source>
        <dbReference type="Pfam" id="PF14420"/>
    </source>
</evidence>
<dbReference type="AlphaFoldDB" id="A0A1Y2LN73"/>
<dbReference type="InterPro" id="IPR025676">
    <property type="entry name" value="Clr5_dom"/>
</dbReference>
<name>A0A1Y2LN73_EPING</name>
<dbReference type="PROSITE" id="PS50088">
    <property type="entry name" value="ANK_REPEAT"/>
    <property type="match status" value="1"/>
</dbReference>
<keyword evidence="5" id="KW-1185">Reference proteome</keyword>
<accession>A0A1Y2LN73</accession>
<sequence length="681" mass="76683">MSDLQVHAENPGNKSCRERSQYTREQAWANLKDDVEQLYVTQRLDLKEVQAILRSQGKYNFKATKRQWDYRLRQWGTYKNGKKATGRRSHKNAVRAPATQPEFERHTASHHDLAVPSAATVSDDRSDTYVTKPGIAVEANAITVSDDSGHDIDVSGTVPETDITTVSDDSDHDIHIPGTAVEANAAQINSSAKSTCGSMDLSWAFDAPFQELLNGHPNDQYGLPLCALAKALANFAIEKGIAISDHTLVQVLQCLEKHMENYEVSIFAESWRCRVTKIVMGSSDVLVRVTMSHSSDSFRGNTVTSLPTSMKSLLALRLRMRSGRASTLDRGLTFASCADCLSTIDMRYWIFTDDTIAAMDEMLESGKTTVSCIISRMQWNCAFSFVWFLPAKILRLLLSRDLPRYHPSLTSGSLVLSIWSSFFDHWIVVGRGATSFIDGFAQCSDLTSVVLVRGAPIDECVDDNGQNLLGILVRSEFQPDHILQLLQYFQRLGVDIDRRDNEGKTLLLTAIECGDLDTISSYLKANANLRAVDNLGRGYLRIALEQDGFLFGESEYFGFTYQADLLAALLSADSRFKERAITPNETPRLVELAFSAVAWDVWTRVFEKLNWDMKEMNAHRYMILKKPLPTYLKQYEEARLQMMGQVRFQLGSDTAFEIDAGWHDWRSIGVIQWLRDRPIDK</sequence>
<evidence type="ECO:0000256" key="2">
    <source>
        <dbReference type="SAM" id="MobiDB-lite"/>
    </source>
</evidence>
<evidence type="ECO:0000256" key="1">
    <source>
        <dbReference type="PROSITE-ProRule" id="PRU00023"/>
    </source>
</evidence>
<dbReference type="PANTHER" id="PTHR38788">
    <property type="entry name" value="CLR5 DOMAIN-CONTAINING PROTEIN"/>
    <property type="match status" value="1"/>
</dbReference>
<feature type="domain" description="Clr5" evidence="3">
    <location>
        <begin position="25"/>
        <end position="78"/>
    </location>
</feature>